<dbReference type="InterPro" id="IPR022385">
    <property type="entry name" value="Rhs_assc_core"/>
</dbReference>
<comment type="caution">
    <text evidence="5">The sequence shown here is derived from an EMBL/GenBank/DDBJ whole genome shotgun (WGS) entry which is preliminary data.</text>
</comment>
<dbReference type="InterPro" id="IPR045351">
    <property type="entry name" value="DUF6531"/>
</dbReference>
<dbReference type="PANTHER" id="PTHR32305:SF15">
    <property type="entry name" value="PROTEIN RHSA-RELATED"/>
    <property type="match status" value="1"/>
</dbReference>
<dbReference type="PANTHER" id="PTHR32305">
    <property type="match status" value="1"/>
</dbReference>
<dbReference type="InterPro" id="IPR006530">
    <property type="entry name" value="YD"/>
</dbReference>
<feature type="region of interest" description="Disordered" evidence="2">
    <location>
        <begin position="361"/>
        <end position="382"/>
    </location>
</feature>
<evidence type="ECO:0000259" key="4">
    <source>
        <dbReference type="Pfam" id="PF25023"/>
    </source>
</evidence>
<evidence type="ECO:0000256" key="2">
    <source>
        <dbReference type="SAM" id="MobiDB-lite"/>
    </source>
</evidence>
<evidence type="ECO:0000313" key="6">
    <source>
        <dbReference type="Proteomes" id="UP000779508"/>
    </source>
</evidence>
<dbReference type="NCBIfam" id="TIGR03696">
    <property type="entry name" value="Rhs_assc_core"/>
    <property type="match status" value="1"/>
</dbReference>
<organism evidence="5 6">
    <name type="scientific">Alkaliphilus flagellatus</name>
    <dbReference type="NCBI Taxonomy" id="2841507"/>
    <lineage>
        <taxon>Bacteria</taxon>
        <taxon>Bacillati</taxon>
        <taxon>Bacillota</taxon>
        <taxon>Clostridia</taxon>
        <taxon>Peptostreptococcales</taxon>
        <taxon>Natronincolaceae</taxon>
        <taxon>Alkaliphilus</taxon>
    </lineage>
</organism>
<feature type="domain" description="Teneurin-like YD-shell" evidence="4">
    <location>
        <begin position="1989"/>
        <end position="2262"/>
    </location>
</feature>
<feature type="domain" description="Teneurin-like YD-shell" evidence="4">
    <location>
        <begin position="1539"/>
        <end position="1626"/>
    </location>
</feature>
<reference evidence="5 6" key="1">
    <citation type="submission" date="2021-06" db="EMBL/GenBank/DDBJ databases">
        <authorList>
            <person name="Sun Q."/>
            <person name="Li D."/>
        </authorList>
    </citation>
    <scope>NUCLEOTIDE SEQUENCE [LARGE SCALE GENOMIC DNA]</scope>
    <source>
        <strain evidence="5 6">MSJ-5</strain>
    </source>
</reference>
<keyword evidence="6" id="KW-1185">Reference proteome</keyword>
<dbReference type="RefSeq" id="WP_216418930.1">
    <property type="nucleotide sequence ID" value="NZ_JAHLQK010000006.1"/>
</dbReference>
<evidence type="ECO:0000256" key="1">
    <source>
        <dbReference type="ARBA" id="ARBA00022737"/>
    </source>
</evidence>
<dbReference type="Pfam" id="PF20148">
    <property type="entry name" value="DUF6531"/>
    <property type="match status" value="1"/>
</dbReference>
<feature type="region of interest" description="Disordered" evidence="2">
    <location>
        <begin position="2281"/>
        <end position="2304"/>
    </location>
</feature>
<dbReference type="NCBIfam" id="TIGR01643">
    <property type="entry name" value="YD_repeat_2x"/>
    <property type="match status" value="4"/>
</dbReference>
<dbReference type="Pfam" id="PF05593">
    <property type="entry name" value="RHS_repeat"/>
    <property type="match status" value="1"/>
</dbReference>
<dbReference type="Pfam" id="PF25023">
    <property type="entry name" value="TEN_YD-shell"/>
    <property type="match status" value="3"/>
</dbReference>
<evidence type="ECO:0000313" key="5">
    <source>
        <dbReference type="EMBL" id="MBU5677858.1"/>
    </source>
</evidence>
<feature type="domain" description="DUF6531" evidence="3">
    <location>
        <begin position="763"/>
        <end position="835"/>
    </location>
</feature>
<dbReference type="EMBL" id="JAHLQK010000006">
    <property type="protein sequence ID" value="MBU5677858.1"/>
    <property type="molecule type" value="Genomic_DNA"/>
</dbReference>
<sequence>MQLPYRGLKIELPIEALQIEYFSLQEALNEHARLVLHLLIEEEKISKVTEEIDEKTCITVYEPHRETKKDIPIFKGKVINIEMMEKGQLNHLVLECISYTYEWDLEKKSRTFCDLDLTYKQVIENILGDYSKGDFQDTITKNKKIPHFLLQYEETDWTFLRRLATHFETFLLSDPTENYGRVYFGFPRLQYQTELNQQDYTITKDLEKYYFFNKLETYFPQEAITWNIQTPKRLYIGEEVLFKKIDTQVTKVTLNTERDELVYRYELSRLKGVRTPYQNNPNIYGMSIPAMVKERKGNCIRVHFAIDPVYESKPQNQYFTYAIESSSWYCMPEEGSKVHIYFPGHNEKEAIAVHAIRSTDSDGKYTEKSQNPDNKSFSNVTGSEMQLTPSTISFAADEAKKISVTLDQNGNIDLLGKTLSFKSDKSITIGEREAPPDPKLPHVRPKTINIAAKERLTLVREEDNSQGFTLEEDNLVMATFLKKEATDKKPSVPSSDTFDQSANDNELIKQHNAMAKKGLEDKRDKALGSIKKGLASIAKVAAVGVLVAATGGLAAGPIATVLLVGGATAKVAMSASDIIEGVQDYNKSQSGDLTKSWNPVRDELFGGNEELYRAFQEGVDLVFGIVSSVVLTGNMANLGQAANCGQIKKAGIQLLIRSKDMIIDDLIHDGKIDIKKLGFNLTFSYLSGKVTSGVSQNLTGKIFDKVPELLDSKIGRKATKIVTETGVDTAMEWGMSLLTGSEFDLGKSLKTNAFANFLAEVVGDPIDTATGSLIVTSTDFIMADIQKQFTIERRYNSIDNDVGILGRGWSFNYDSRIFRDEEKVHLHSVTGHMLCFERVAGEWQNIEGEKTRFNLKQETVPYQWILEDCHTRQKYIYNQTGKLSTIVNKNGQKTILSYNGEKLAKIKTSLGYELTFTFKDNKLIQITDDIGRTIQYKYEGELLTHVVHVDTGITQYTYSEEGYIETIKDQNGTIYSKNTYDQEGRVILQELSNGDTYKVTYDTTNRRNIFEYGNSKKIEVYHYDENYMLTQIDYEDGSNKQYKYDEYKNRNYVKNRLGYITESIYSPYGYILQEKLPNGCLTTYKYDENHQLIQKKDNGERESLYSYDTKGNLIEEKHKITTGKWQKYSYKYDNRGRLLETEDSLKSVTSYSYQEDQKGPSSVKSPLGDYTYYQYDKVGRRMSIENQNGIIEFTYNNLNYITQEKDPQGHTTHRIYDRMGNLISYYSAKAWANKERGYTYKYDFLDRLVEVIDPLENHFKQIVDTEGNITKAIHPNSYSHYTREGEGTEYIYNHDNYCIKKINIDGGIERFYYDSEGNLIKHILPEYYDPNKDDGIGYSYRYNPMNQLTQIITPEGTLEKTYTYDYYGNIIQETDAEGFSILYQYDLKGNLTEKREPIKKEGEKIQYKLTVYEYDTEGNKIAERYAKDYVEEKNYPVSYHSLTFYYDKNHRLIQVKDDYGAEINYRYNSLGQKTYEERKINQQSHQCIHYIYNKSGWLIEKKEEVDSSILGEKERRGLWAITKYQYDPNGNITEVETPRGYKIKRKYDLCDRLIEEEIIDKENGINRITSYTYDAVGNIIKVIEKAKGQEDTEYGYTYDLKDRLTHIKTPEGGTIRYKYDKNDRLIKEILPENYNPETDDGLGTSYTYNYKRSVETITNSLGEKTQQNIYDPVGNLKTQKDALGNPINYTYTPDNQIQYITSSQEEKPLQSYDYNARGQIIGVKDGNQQQTQYKVDGWGRITEITGADGSIEKYTYDYAGNITSTTDGNGNTITYRYNSYNKVSEVIDQEGKSEYYYYDEEKRLKIHIDRNGNRKEISYNIDGNITEEKIADKKEKSIIRRTYTYDSKGRLETAKTGGFAYKYTYTIEGRLQSKSTCGKKLIEYTYNKNGQIATIKDITGKTTKYIYDQNNRLKQILDEKNNIIAHYSYTARGEIENITYKNGLKTKYSYDKYYNISRILTKTSTGEDLIDQSYKYDQNGNRLEKIGPKYQVQYSYDPLNRLKEASYNGRKESYTYDKAGNRISKTMEKETEKYTYNSKNQIIQWHQASGTTTFTYDDQGNIIEEKGPKGTTTYGYNPLNQQTKVITHQGHIQVNRYDAEGLRAEIEENERLTKFIFHKENVVVETDKEDNVVARLIRGYEVVASDLTNVLEENKIEKNTSEKCKMNYYYYSQDEQGSTLYITNEEQVIENAYTYDAFGNILTKQENIHNRITYTGQQYDAITQQYYLRARYYNPIIGRFTQEDVYRGDGLNLYAYCANNPVNYYDPSGYEKLKGGICDPKEQTMSNPANDSNKDSGGAVKGGDETLNPKDIHFMQSSIKNQTGSHTVLDNIDALKNGTLKPEDLPTIKVWKDETGKIWTLDHRRLAGFKGAELDNIPVQWATPQEVADQMWKMTTKNGGTSIKLKLGNGQSTTIK</sequence>
<dbReference type="InterPro" id="IPR031325">
    <property type="entry name" value="RHS_repeat"/>
</dbReference>
<protein>
    <submittedName>
        <fullName evidence="5">Sugar-binding protein</fullName>
    </submittedName>
</protein>
<feature type="compositionally biased region" description="Polar residues" evidence="2">
    <location>
        <begin position="368"/>
        <end position="382"/>
    </location>
</feature>
<dbReference type="Proteomes" id="UP000779508">
    <property type="component" value="Unassembled WGS sequence"/>
</dbReference>
<feature type="domain" description="Teneurin-like YD-shell" evidence="4">
    <location>
        <begin position="1644"/>
        <end position="1983"/>
    </location>
</feature>
<keyword evidence="1" id="KW-0677">Repeat</keyword>
<evidence type="ECO:0000259" key="3">
    <source>
        <dbReference type="Pfam" id="PF20148"/>
    </source>
</evidence>
<proteinExistence type="predicted"/>
<name>A0ABS6G5T8_9FIRM</name>
<dbReference type="InterPro" id="IPR056823">
    <property type="entry name" value="TEN-like_YD-shell"/>
</dbReference>
<gene>
    <name evidence="5" type="ORF">KQI88_15680</name>
</gene>
<accession>A0ABS6G5T8</accession>
<dbReference type="InterPro" id="IPR050708">
    <property type="entry name" value="T6SS_VgrG/RHS"/>
</dbReference>